<dbReference type="NCBIfam" id="TIGR03342">
    <property type="entry name" value="dsrC_tusE_dsvC"/>
    <property type="match status" value="1"/>
</dbReference>
<dbReference type="GO" id="GO:0005737">
    <property type="term" value="C:cytoplasm"/>
    <property type="evidence" value="ECO:0007669"/>
    <property type="project" value="UniProtKB-SubCell"/>
</dbReference>
<evidence type="ECO:0000256" key="3">
    <source>
        <dbReference type="PIRNR" id="PIRNR006223"/>
    </source>
</evidence>
<dbReference type="GO" id="GO:0016740">
    <property type="term" value="F:transferase activity"/>
    <property type="evidence" value="ECO:0007669"/>
    <property type="project" value="UniProtKB-KW"/>
</dbReference>
<dbReference type="EMBL" id="CP043420">
    <property type="protein sequence ID" value="QEL11080.1"/>
    <property type="molecule type" value="Genomic_DNA"/>
</dbReference>
<dbReference type="SUPFAM" id="SSF69721">
    <property type="entry name" value="DsrC, the gamma subunit of dissimilatory sulfite reductase"/>
    <property type="match status" value="1"/>
</dbReference>
<dbReference type="PIRSF" id="PIRSF006223">
    <property type="entry name" value="DsrC_TusE"/>
    <property type="match status" value="1"/>
</dbReference>
<dbReference type="KEGG" id="kuy:FY550_08025"/>
<name>A0A1S1P0A2_9GAMM</name>
<reference evidence="4 5" key="1">
    <citation type="submission" date="2019-08" db="EMBL/GenBank/DDBJ databases">
        <title>Complete genome sequence of Kushneria sp. YCWA18, a halophilic phosphate-solubilizing bacterium isolated from Daqiao saltern in China.</title>
        <authorList>
            <person name="Du G.-X."/>
            <person name="Qu L.-Y."/>
        </authorList>
    </citation>
    <scope>NUCLEOTIDE SEQUENCE [LARGE SCALE GENOMIC DNA]</scope>
    <source>
        <strain evidence="4 5">YCWA18</strain>
    </source>
</reference>
<dbReference type="OrthoDB" id="9786347at2"/>
<dbReference type="EC" id="2.8.1.-" evidence="3"/>
<evidence type="ECO:0000256" key="2">
    <source>
        <dbReference type="ARBA" id="ARBA00022490"/>
    </source>
</evidence>
<keyword evidence="5" id="KW-1185">Reference proteome</keyword>
<dbReference type="Proteomes" id="UP000322553">
    <property type="component" value="Chromosome"/>
</dbReference>
<dbReference type="PANTHER" id="PTHR37010">
    <property type="entry name" value="SULFURTRANSFERASE TUSE"/>
    <property type="match status" value="1"/>
</dbReference>
<accession>A0A1S1P0A2</accession>
<keyword evidence="2" id="KW-0963">Cytoplasm</keyword>
<dbReference type="InterPro" id="IPR042072">
    <property type="entry name" value="DsrC-like_C"/>
</dbReference>
<evidence type="ECO:0000313" key="4">
    <source>
        <dbReference type="EMBL" id="QEL11080.1"/>
    </source>
</evidence>
<organism evidence="4 5">
    <name type="scientific">Kushneria phosphatilytica</name>
    <dbReference type="NCBI Taxonomy" id="657387"/>
    <lineage>
        <taxon>Bacteria</taxon>
        <taxon>Pseudomonadati</taxon>
        <taxon>Pseudomonadota</taxon>
        <taxon>Gammaproteobacteria</taxon>
        <taxon>Oceanospirillales</taxon>
        <taxon>Halomonadaceae</taxon>
        <taxon>Kushneria</taxon>
    </lineage>
</organism>
<dbReference type="InterPro" id="IPR043163">
    <property type="entry name" value="DsrC-like_N"/>
</dbReference>
<dbReference type="Pfam" id="PF04358">
    <property type="entry name" value="DsrC"/>
    <property type="match status" value="1"/>
</dbReference>
<comment type="subcellular location">
    <subcellularLocation>
        <location evidence="1">Cytoplasm</location>
    </subcellularLocation>
</comment>
<dbReference type="STRING" id="657387.BH688_04280"/>
<dbReference type="Gene3D" id="1.10.10.370">
    <property type="entry name" value="DsrC-like protein, C-terminal domain"/>
    <property type="match status" value="1"/>
</dbReference>
<dbReference type="Gene3D" id="3.30.1420.10">
    <property type="match status" value="1"/>
</dbReference>
<sequence>MVDNKQQIDINGCQILLDQEGYLIDPKDWTTAIAEALAEQEGRILDERHWAIITLVREFYERYEMAPAMRPLVKLVRQTLGEEQGQSIYLMKLFPESPARVVARLAGLPKPTNCL</sequence>
<gene>
    <name evidence="4" type="ORF">FY550_08025</name>
</gene>
<dbReference type="AlphaFoldDB" id="A0A1S1P0A2"/>
<evidence type="ECO:0000256" key="1">
    <source>
        <dbReference type="ARBA" id="ARBA00004496"/>
    </source>
</evidence>
<dbReference type="InterPro" id="IPR025526">
    <property type="entry name" value="DsrC-like_dom_sf"/>
</dbReference>
<dbReference type="GO" id="GO:0097163">
    <property type="term" value="F:sulfur carrier activity"/>
    <property type="evidence" value="ECO:0007669"/>
    <property type="project" value="TreeGrafter"/>
</dbReference>
<dbReference type="InterPro" id="IPR007453">
    <property type="entry name" value="DsrC/TusE"/>
</dbReference>
<evidence type="ECO:0000313" key="5">
    <source>
        <dbReference type="Proteomes" id="UP000322553"/>
    </source>
</evidence>
<proteinExistence type="inferred from homology"/>
<protein>
    <recommendedName>
        <fullName evidence="3">Sulfurtransferase</fullName>
        <ecNumber evidence="3">2.8.1.-</ecNumber>
    </recommendedName>
</protein>
<keyword evidence="3" id="KW-0808">Transferase</keyword>
<dbReference type="RefSeq" id="WP_070977442.1">
    <property type="nucleotide sequence ID" value="NZ_CP043420.1"/>
</dbReference>
<dbReference type="PANTHER" id="PTHR37010:SF1">
    <property type="entry name" value="SULFURTRANSFERASE TUSE"/>
    <property type="match status" value="1"/>
</dbReference>
<dbReference type="GO" id="GO:0002143">
    <property type="term" value="P:tRNA wobble position uridine thiolation"/>
    <property type="evidence" value="ECO:0007669"/>
    <property type="project" value="TreeGrafter"/>
</dbReference>
<comment type="function">
    <text evidence="3">Part of a sulfur-relay system.</text>
</comment>
<comment type="similarity">
    <text evidence="3">Belongs to the dsrC/tusE family.</text>
</comment>